<feature type="repeat" description="RCC1" evidence="7">
    <location>
        <begin position="371"/>
        <end position="422"/>
    </location>
</feature>
<dbReference type="Pfam" id="PF25390">
    <property type="entry name" value="WD40_RLD"/>
    <property type="match status" value="1"/>
</dbReference>
<reference evidence="10" key="1">
    <citation type="submission" date="2022-12" db="EMBL/GenBank/DDBJ databases">
        <authorList>
            <person name="Alioto T."/>
            <person name="Alioto T."/>
            <person name="Gomez Garrido J."/>
        </authorList>
    </citation>
    <scope>NUCLEOTIDE SEQUENCE</scope>
</reference>
<dbReference type="InterPro" id="IPR000408">
    <property type="entry name" value="Reg_chr_condens"/>
</dbReference>
<sequence length="1162" mass="129334">MGGNSESDTRGKAAPGPFRPRGEEPERASRLPRLLDAGGPGACALRGRASKASRRCWACFLGARPPARLPALPLRRCRTPGPAWGGITGPSQPGSFLRRRREAGADAVAQEAAVEFAVIALGSTILSVSDAGRLNAEAGRSLSGLVRDVGCGLRHTVFVLDDGTVYTCGCNDLGQLGHEKSRKRPEQVSALDAQNIVAVSCGEAHTLALNDSGQVYAWGFAADGQLGLPGTEEYTRVPRNIKSLSDIQIVQVACGYYHSLALSKGSEVFSWGQNKHGQLGLGYEFKKQTSPQRIKSLQGIPFAQITAGGAHSFVLTLSGAVFGWGRNKFGQLGLNDENDRYVPNLLKSLRSQKIVYISCGEDHTAALTKEGGVFTFGAGGYGQLGHNSTGHEINPRKVFELMGSIVTQIACGRQHTSAFVPSTGRIYSFGLGGNGQLGMGSTSNRKSPFPVKGNWLPYNGDIPLNSDREEYYYVHRIFSGGDQSFSHYVTLQDLEPPDDFRYPCASKQIWTVNEGFIQRLLHCSSSGSGRLPTEIANEIDGTFSSAGCLNGSFLAISHDDHYRTSARYSGIDMNTARLLFHKLIQPEHPHISQQVAASLEKNLIPKLTSSLPDVEALRLFLTLPECPLMSDANNYMTLAIPFATAIVNLEKAPLKVLENWWSALEPPLFLKIVELYKDVVVHLLKLYKMGIPTSEQRIFSSCLHSSLKVLEILHRVNERGGQIIQYDKFYIHELQDLIDIRSDYFHWIQQQAYGVLADVPVTICTYPFVFDAQAKTTLLQTDAVLQMQMAVDQAHRQNFSSIFLPVFESVNPCLILIVRRDNIVGDTMEVLRKTKNVDYKKPLKVIFVGEEAVDAGGVRKEFFLLIMRELLDPKYGMFRYDEQSRLIWFSDKTFEDSDLFHLIGVVCGLAIYNFTIVELHFPLALYKKLLNKKPSLDDLKELMPDVGRSMQQLLDYPEDDIEDTFCLNFTITVENFGTTEVKELIPNGTDIPVVKQNRQEFVNAYVDYIFNKSVAPLYDAFHAGFHKVCGGKVLQLFQPNELQAMVIGNTNYDWKELEKNTQYKGEYWAENPTIKMFWEVFHELPLEKKKQFLLFLTGSDRIPILGMKSLSLVIQPTGGGDEYLPVSHTCFNLLDLPKYTDKEILRSKLIQAIDHNEGFNLV</sequence>
<organism evidence="10 11">
    <name type="scientific">Podarcis lilfordi</name>
    <name type="common">Lilford's wall lizard</name>
    <dbReference type="NCBI Taxonomy" id="74358"/>
    <lineage>
        <taxon>Eukaryota</taxon>
        <taxon>Metazoa</taxon>
        <taxon>Chordata</taxon>
        <taxon>Craniata</taxon>
        <taxon>Vertebrata</taxon>
        <taxon>Euteleostomi</taxon>
        <taxon>Lepidosauria</taxon>
        <taxon>Squamata</taxon>
        <taxon>Bifurcata</taxon>
        <taxon>Unidentata</taxon>
        <taxon>Episquamata</taxon>
        <taxon>Laterata</taxon>
        <taxon>Lacertibaenia</taxon>
        <taxon>Lacertidae</taxon>
        <taxon>Podarcis</taxon>
    </lineage>
</organism>
<feature type="repeat" description="RCC1" evidence="7">
    <location>
        <begin position="213"/>
        <end position="265"/>
    </location>
</feature>
<dbReference type="EMBL" id="OX395130">
    <property type="protein sequence ID" value="CAI5774531.1"/>
    <property type="molecule type" value="Genomic_DNA"/>
</dbReference>
<accession>A0AA35KA46</accession>
<keyword evidence="3" id="KW-0808">Transferase</keyword>
<dbReference type="AlphaFoldDB" id="A0AA35KA46"/>
<feature type="domain" description="HECT" evidence="9">
    <location>
        <begin position="835"/>
        <end position="1162"/>
    </location>
</feature>
<dbReference type="SUPFAM" id="SSF50985">
    <property type="entry name" value="RCC1/BLIP-II"/>
    <property type="match status" value="1"/>
</dbReference>
<dbReference type="InterPro" id="IPR058923">
    <property type="entry name" value="RCC1-like_dom"/>
</dbReference>
<comment type="subcellular location">
    <subcellularLocation>
        <location evidence="1">Cytoplasm</location>
    </subcellularLocation>
</comment>
<name>A0AA35KA46_9SAUR</name>
<dbReference type="FunFam" id="3.30.2410.10:FF:000003">
    <property type="entry name" value="probable E3 ubiquitin-protein ligase HERC4 isoform X1"/>
    <property type="match status" value="1"/>
</dbReference>
<dbReference type="FunFam" id="3.30.2160.10:FF:000004">
    <property type="entry name" value="probable E3 ubiquitin-protein ligase HERC4 isoform X1"/>
    <property type="match status" value="1"/>
</dbReference>
<dbReference type="PROSITE" id="PS50237">
    <property type="entry name" value="HECT"/>
    <property type="match status" value="1"/>
</dbReference>
<evidence type="ECO:0000256" key="8">
    <source>
        <dbReference type="SAM" id="MobiDB-lite"/>
    </source>
</evidence>
<feature type="repeat" description="RCC1" evidence="7">
    <location>
        <begin position="266"/>
        <end position="318"/>
    </location>
</feature>
<dbReference type="InterPro" id="IPR035983">
    <property type="entry name" value="Hect_E3_ubiquitin_ligase"/>
</dbReference>
<dbReference type="PRINTS" id="PR00633">
    <property type="entry name" value="RCCNDNSATION"/>
</dbReference>
<evidence type="ECO:0000313" key="11">
    <source>
        <dbReference type="Proteomes" id="UP001178461"/>
    </source>
</evidence>
<feature type="repeat" description="RCC1" evidence="7">
    <location>
        <begin position="424"/>
        <end position="490"/>
    </location>
</feature>
<dbReference type="InterPro" id="IPR051709">
    <property type="entry name" value="Ub-ligase/GTPase-reg"/>
</dbReference>
<dbReference type="FunFam" id="2.130.10.30:FF:000012">
    <property type="entry name" value="probable E3 ubiquitin-protein ligase HERC3 isoform X1"/>
    <property type="match status" value="1"/>
</dbReference>
<keyword evidence="2" id="KW-0963">Cytoplasm</keyword>
<dbReference type="PROSITE" id="PS00626">
    <property type="entry name" value="RCC1_2"/>
    <property type="match status" value="3"/>
</dbReference>
<dbReference type="PANTHER" id="PTHR45622">
    <property type="entry name" value="UBIQUITIN-PROTEIN LIGASE E3A-RELATED"/>
    <property type="match status" value="1"/>
</dbReference>
<dbReference type="InterPro" id="IPR000569">
    <property type="entry name" value="HECT_dom"/>
</dbReference>
<dbReference type="Proteomes" id="UP001178461">
    <property type="component" value="Chromosome 5"/>
</dbReference>
<evidence type="ECO:0000256" key="5">
    <source>
        <dbReference type="ARBA" id="ARBA00022786"/>
    </source>
</evidence>
<proteinExistence type="predicted"/>
<feature type="repeat" description="RCC1" evidence="7">
    <location>
        <begin position="163"/>
        <end position="212"/>
    </location>
</feature>
<dbReference type="Gene3D" id="3.30.2160.10">
    <property type="entry name" value="Hect, E3 ligase catalytic domain"/>
    <property type="match status" value="1"/>
</dbReference>
<evidence type="ECO:0000256" key="6">
    <source>
        <dbReference type="PROSITE-ProRule" id="PRU00104"/>
    </source>
</evidence>
<dbReference type="GO" id="GO:0061630">
    <property type="term" value="F:ubiquitin protein ligase activity"/>
    <property type="evidence" value="ECO:0007669"/>
    <property type="project" value="TreeGrafter"/>
</dbReference>
<dbReference type="GO" id="GO:0005737">
    <property type="term" value="C:cytoplasm"/>
    <property type="evidence" value="ECO:0007669"/>
    <property type="project" value="UniProtKB-SubCell"/>
</dbReference>
<feature type="repeat" description="RCC1" evidence="7">
    <location>
        <begin position="319"/>
        <end position="370"/>
    </location>
</feature>
<dbReference type="SUPFAM" id="SSF56204">
    <property type="entry name" value="Hect, E3 ligase catalytic domain"/>
    <property type="match status" value="1"/>
</dbReference>
<dbReference type="PROSITE" id="PS50012">
    <property type="entry name" value="RCC1_3"/>
    <property type="match status" value="6"/>
</dbReference>
<evidence type="ECO:0000313" key="10">
    <source>
        <dbReference type="EMBL" id="CAI5774531.1"/>
    </source>
</evidence>
<feature type="region of interest" description="Disordered" evidence="8">
    <location>
        <begin position="1"/>
        <end position="35"/>
    </location>
</feature>
<evidence type="ECO:0000256" key="7">
    <source>
        <dbReference type="PROSITE-ProRule" id="PRU00235"/>
    </source>
</evidence>
<gene>
    <name evidence="10" type="ORF">PODLI_1B034566</name>
</gene>
<keyword evidence="4" id="KW-0677">Repeat</keyword>
<protein>
    <submittedName>
        <fullName evidence="10">Probable E3 ubiquitin-protein ligase HERC4 isoform X1</fullName>
    </submittedName>
</protein>
<dbReference type="GO" id="GO:0006511">
    <property type="term" value="P:ubiquitin-dependent protein catabolic process"/>
    <property type="evidence" value="ECO:0007669"/>
    <property type="project" value="TreeGrafter"/>
</dbReference>
<dbReference type="PANTHER" id="PTHR45622:SF5">
    <property type="entry name" value="E3 UBIQUITIN-PROTEIN LIGASE HERC4-RELATED"/>
    <property type="match status" value="1"/>
</dbReference>
<evidence type="ECO:0000256" key="4">
    <source>
        <dbReference type="ARBA" id="ARBA00022737"/>
    </source>
</evidence>
<dbReference type="Gene3D" id="2.130.10.30">
    <property type="entry name" value="Regulator of chromosome condensation 1/beta-lactamase-inhibitor protein II"/>
    <property type="match status" value="2"/>
</dbReference>
<evidence type="ECO:0000256" key="3">
    <source>
        <dbReference type="ARBA" id="ARBA00022679"/>
    </source>
</evidence>
<dbReference type="CDD" id="cd00078">
    <property type="entry name" value="HECTc"/>
    <property type="match status" value="1"/>
</dbReference>
<dbReference type="SMART" id="SM00119">
    <property type="entry name" value="HECTc"/>
    <property type="match status" value="1"/>
</dbReference>
<dbReference type="InterPro" id="IPR009091">
    <property type="entry name" value="RCC1/BLIP-II"/>
</dbReference>
<feature type="compositionally biased region" description="Basic and acidic residues" evidence="8">
    <location>
        <begin position="20"/>
        <end position="29"/>
    </location>
</feature>
<dbReference type="GO" id="GO:0016567">
    <property type="term" value="P:protein ubiquitination"/>
    <property type="evidence" value="ECO:0007669"/>
    <property type="project" value="TreeGrafter"/>
</dbReference>
<evidence type="ECO:0000259" key="9">
    <source>
        <dbReference type="PROSITE" id="PS50237"/>
    </source>
</evidence>
<evidence type="ECO:0000256" key="2">
    <source>
        <dbReference type="ARBA" id="ARBA00022490"/>
    </source>
</evidence>
<dbReference type="Pfam" id="PF00632">
    <property type="entry name" value="HECT"/>
    <property type="match status" value="1"/>
</dbReference>
<dbReference type="Gene3D" id="3.90.1750.10">
    <property type="entry name" value="Hect, E3 ligase catalytic domains"/>
    <property type="match status" value="1"/>
</dbReference>
<keyword evidence="11" id="KW-1185">Reference proteome</keyword>
<feature type="active site" description="Glycyl thioester intermediate" evidence="6">
    <location>
        <position position="1130"/>
    </location>
</feature>
<evidence type="ECO:0000256" key="1">
    <source>
        <dbReference type="ARBA" id="ARBA00004496"/>
    </source>
</evidence>
<keyword evidence="5 6" id="KW-0833">Ubl conjugation pathway</keyword>
<dbReference type="Gene3D" id="3.30.2410.10">
    <property type="entry name" value="Hect, E3 ligase catalytic domain"/>
    <property type="match status" value="1"/>
</dbReference>